<sequence length="187" mass="20145">MDLGVRQGLHTTHSTASITFSLIFYGSSQFPLGDKTAVTVTYSKYFAEVGPGISISANRKNCQLTFGVAVPSGFSFGLATADYRGYYQLDSKVTGAQSSLYYFQGNLNQATSRNTIVGPVDGGYYTYRSPFDLALTNLSPCGTNTVLNIGSDIRASNANNTHGSGYIATDSTDVSLTQTFHFQWQTC</sequence>
<proteinExistence type="predicted"/>
<dbReference type="AlphaFoldDB" id="A0A9P5ZBH2"/>
<dbReference type="EMBL" id="MU155137">
    <property type="protein sequence ID" value="KAF9485157.1"/>
    <property type="molecule type" value="Genomic_DNA"/>
</dbReference>
<reference evidence="1" key="1">
    <citation type="submission" date="2020-11" db="EMBL/GenBank/DDBJ databases">
        <authorList>
            <consortium name="DOE Joint Genome Institute"/>
            <person name="Ahrendt S."/>
            <person name="Riley R."/>
            <person name="Andreopoulos W."/>
            <person name="Labutti K."/>
            <person name="Pangilinan J."/>
            <person name="Ruiz-Duenas F.J."/>
            <person name="Barrasa J.M."/>
            <person name="Sanchez-Garcia M."/>
            <person name="Camarero S."/>
            <person name="Miyauchi S."/>
            <person name="Serrano A."/>
            <person name="Linde D."/>
            <person name="Babiker R."/>
            <person name="Drula E."/>
            <person name="Ayuso-Fernandez I."/>
            <person name="Pacheco R."/>
            <person name="Padilla G."/>
            <person name="Ferreira P."/>
            <person name="Barriuso J."/>
            <person name="Kellner H."/>
            <person name="Castanera R."/>
            <person name="Alfaro M."/>
            <person name="Ramirez L."/>
            <person name="Pisabarro A.G."/>
            <person name="Kuo A."/>
            <person name="Tritt A."/>
            <person name="Lipzen A."/>
            <person name="He G."/>
            <person name="Yan M."/>
            <person name="Ng V."/>
            <person name="Cullen D."/>
            <person name="Martin F."/>
            <person name="Rosso M.-N."/>
            <person name="Henrissat B."/>
            <person name="Hibbett D."/>
            <person name="Martinez A.T."/>
            <person name="Grigoriev I.V."/>
        </authorList>
    </citation>
    <scope>NUCLEOTIDE SEQUENCE</scope>
    <source>
        <strain evidence="1">CIRM-BRFM 674</strain>
    </source>
</reference>
<dbReference type="PANTHER" id="PTHR38847:SF1">
    <property type="entry name" value="PSEUDOURIDINE SYNTHASE RSUA_RLUA-LIKE DOMAIN-CONTAINING PROTEIN"/>
    <property type="match status" value="1"/>
</dbReference>
<dbReference type="OrthoDB" id="152248at2759"/>
<name>A0A9P5ZBH2_9AGAR</name>
<dbReference type="Pfam" id="PF14273">
    <property type="entry name" value="DUF4360"/>
    <property type="match status" value="1"/>
</dbReference>
<accession>A0A9P5ZBH2</accession>
<evidence type="ECO:0000313" key="2">
    <source>
        <dbReference type="Proteomes" id="UP000807469"/>
    </source>
</evidence>
<dbReference type="InterPro" id="IPR025649">
    <property type="entry name" value="DUF4360"/>
</dbReference>
<dbReference type="PANTHER" id="PTHR38847">
    <property type="match status" value="1"/>
</dbReference>
<comment type="caution">
    <text evidence="1">The sequence shown here is derived from an EMBL/GenBank/DDBJ whole genome shotgun (WGS) entry which is preliminary data.</text>
</comment>
<protein>
    <recommendedName>
        <fullName evidence="3">Secreted protein</fullName>
    </recommendedName>
</protein>
<gene>
    <name evidence="1" type="ORF">BDN70DRAFT_988965</name>
</gene>
<dbReference type="Proteomes" id="UP000807469">
    <property type="component" value="Unassembled WGS sequence"/>
</dbReference>
<keyword evidence="2" id="KW-1185">Reference proteome</keyword>
<evidence type="ECO:0008006" key="3">
    <source>
        <dbReference type="Google" id="ProtNLM"/>
    </source>
</evidence>
<evidence type="ECO:0000313" key="1">
    <source>
        <dbReference type="EMBL" id="KAF9485157.1"/>
    </source>
</evidence>
<organism evidence="1 2">
    <name type="scientific">Pholiota conissans</name>
    <dbReference type="NCBI Taxonomy" id="109636"/>
    <lineage>
        <taxon>Eukaryota</taxon>
        <taxon>Fungi</taxon>
        <taxon>Dikarya</taxon>
        <taxon>Basidiomycota</taxon>
        <taxon>Agaricomycotina</taxon>
        <taxon>Agaricomycetes</taxon>
        <taxon>Agaricomycetidae</taxon>
        <taxon>Agaricales</taxon>
        <taxon>Agaricineae</taxon>
        <taxon>Strophariaceae</taxon>
        <taxon>Pholiota</taxon>
    </lineage>
</organism>